<sequence>MAYTVHKILDEFGTFASMTFDKFVSPFESKGLKVYHKRWITSNVMKVYSDKLPQMQVDLVAYYNYSGWMKRAGLETWVLALNYNRYQSFPARFVEQPLPQTRFGSFKMPVPREGIEIQRYLYPDDWWKEVKPVTCNATLKS</sequence>
<protein>
    <submittedName>
        <fullName evidence="1">Uncharacterized protein</fullName>
    </submittedName>
</protein>
<dbReference type="EMBL" id="MU827332">
    <property type="protein sequence ID" value="KAJ7354837.1"/>
    <property type="molecule type" value="Genomic_DNA"/>
</dbReference>
<evidence type="ECO:0000313" key="2">
    <source>
        <dbReference type="Proteomes" id="UP001163046"/>
    </source>
</evidence>
<dbReference type="OrthoDB" id="5945369at2759"/>
<name>A0A9X0CK46_9CNID</name>
<gene>
    <name evidence="1" type="ORF">OS493_029843</name>
</gene>
<accession>A0A9X0CK46</accession>
<dbReference type="PANTHER" id="PTHR13627">
    <property type="entry name" value="FUKUTIN RELATED PROTEIN"/>
    <property type="match status" value="1"/>
</dbReference>
<dbReference type="PANTHER" id="PTHR13627:SF32">
    <property type="entry name" value="AGAP006029-PA"/>
    <property type="match status" value="1"/>
</dbReference>
<organism evidence="1 2">
    <name type="scientific">Desmophyllum pertusum</name>
    <dbReference type="NCBI Taxonomy" id="174260"/>
    <lineage>
        <taxon>Eukaryota</taxon>
        <taxon>Metazoa</taxon>
        <taxon>Cnidaria</taxon>
        <taxon>Anthozoa</taxon>
        <taxon>Hexacorallia</taxon>
        <taxon>Scleractinia</taxon>
        <taxon>Caryophylliina</taxon>
        <taxon>Caryophylliidae</taxon>
        <taxon>Desmophyllum</taxon>
    </lineage>
</organism>
<proteinExistence type="predicted"/>
<reference evidence="1" key="1">
    <citation type="submission" date="2023-01" db="EMBL/GenBank/DDBJ databases">
        <title>Genome assembly of the deep-sea coral Lophelia pertusa.</title>
        <authorList>
            <person name="Herrera S."/>
            <person name="Cordes E."/>
        </authorList>
    </citation>
    <scope>NUCLEOTIDE SEQUENCE</scope>
    <source>
        <strain evidence="1">USNM1676648</strain>
        <tissue evidence="1">Polyp</tissue>
    </source>
</reference>
<keyword evidence="2" id="KW-1185">Reference proteome</keyword>
<comment type="caution">
    <text evidence="1">The sequence shown here is derived from an EMBL/GenBank/DDBJ whole genome shotgun (WGS) entry which is preliminary data.</text>
</comment>
<dbReference type="InterPro" id="IPR052613">
    <property type="entry name" value="LicD_transferase"/>
</dbReference>
<evidence type="ECO:0000313" key="1">
    <source>
        <dbReference type="EMBL" id="KAJ7354837.1"/>
    </source>
</evidence>
<dbReference type="Proteomes" id="UP001163046">
    <property type="component" value="Unassembled WGS sequence"/>
</dbReference>
<dbReference type="AlphaFoldDB" id="A0A9X0CK46"/>